<dbReference type="GO" id="GO:0005886">
    <property type="term" value="C:plasma membrane"/>
    <property type="evidence" value="ECO:0007669"/>
    <property type="project" value="UniProtKB-SubCell"/>
</dbReference>
<dbReference type="Proteomes" id="UP000237105">
    <property type="component" value="Unassembled WGS sequence"/>
</dbReference>
<dbReference type="AlphaFoldDB" id="A0A2P5BN26"/>
<dbReference type="PANTHER" id="PTHR31673:SF57">
    <property type="entry name" value="COBRA-LIKE PROTEIN"/>
    <property type="match status" value="1"/>
</dbReference>
<keyword evidence="7" id="KW-0472">Membrane</keyword>
<evidence type="ECO:0000313" key="9">
    <source>
        <dbReference type="EMBL" id="PON50154.1"/>
    </source>
</evidence>
<dbReference type="OrthoDB" id="2012261at2759"/>
<gene>
    <name evidence="9" type="ORF">PanWU01x14_224670</name>
</gene>
<keyword evidence="4" id="KW-0732">Signal</keyword>
<reference evidence="10" key="1">
    <citation type="submission" date="2016-06" db="EMBL/GenBank/DDBJ databases">
        <title>Parallel loss of symbiosis genes in relatives of nitrogen-fixing non-legume Parasponia.</title>
        <authorList>
            <person name="Van Velzen R."/>
            <person name="Holmer R."/>
            <person name="Bu F."/>
            <person name="Rutten L."/>
            <person name="Van Zeijl A."/>
            <person name="Liu W."/>
            <person name="Santuari L."/>
            <person name="Cao Q."/>
            <person name="Sharma T."/>
            <person name="Shen D."/>
            <person name="Roswanjaya Y."/>
            <person name="Wardhani T."/>
            <person name="Kalhor M.S."/>
            <person name="Jansen J."/>
            <person name="Van den Hoogen J."/>
            <person name="Gungor B."/>
            <person name="Hartog M."/>
            <person name="Hontelez J."/>
            <person name="Verver J."/>
            <person name="Yang W.-C."/>
            <person name="Schijlen E."/>
            <person name="Repin R."/>
            <person name="Schilthuizen M."/>
            <person name="Schranz E."/>
            <person name="Heidstra R."/>
            <person name="Miyata K."/>
            <person name="Fedorova E."/>
            <person name="Kohlen W."/>
            <person name="Bisseling T."/>
            <person name="Smit S."/>
            <person name="Geurts R."/>
        </authorList>
    </citation>
    <scope>NUCLEOTIDE SEQUENCE [LARGE SCALE GENOMIC DNA]</scope>
    <source>
        <strain evidence="10">cv. WU1-14</strain>
    </source>
</reference>
<dbReference type="InterPro" id="IPR006918">
    <property type="entry name" value="COBRA_pln"/>
</dbReference>
<dbReference type="GO" id="GO:0010215">
    <property type="term" value="P:cellulose microfibril organization"/>
    <property type="evidence" value="ECO:0007669"/>
    <property type="project" value="InterPro"/>
</dbReference>
<dbReference type="Pfam" id="PF25079">
    <property type="entry name" value="COB_C"/>
    <property type="match status" value="1"/>
</dbReference>
<dbReference type="EMBL" id="JXTB01000249">
    <property type="protein sequence ID" value="PON50154.1"/>
    <property type="molecule type" value="Genomic_DNA"/>
</dbReference>
<protein>
    <recommendedName>
        <fullName evidence="8">COBRA C-terminal domain-containing protein</fullName>
    </recommendedName>
</protein>
<dbReference type="STRING" id="3476.A0A2P5BN26"/>
<accession>A0A2P5BN26</accession>
<evidence type="ECO:0000256" key="3">
    <source>
        <dbReference type="ARBA" id="ARBA00022622"/>
    </source>
</evidence>
<evidence type="ECO:0000256" key="2">
    <source>
        <dbReference type="ARBA" id="ARBA00005507"/>
    </source>
</evidence>
<comment type="similarity">
    <text evidence="2">Belongs to the COBRA family.</text>
</comment>
<keyword evidence="10" id="KW-1185">Reference proteome</keyword>
<sequence length="76" mass="8501">MEAGPNGYVQTELILRKDMKAFTLDQGWTFPMKVYFNGDECMMPLPDSYPSLPNSAYTNPISPVILATFLLLVLLA</sequence>
<evidence type="ECO:0000256" key="6">
    <source>
        <dbReference type="ARBA" id="ARBA00023288"/>
    </source>
</evidence>
<evidence type="ECO:0000256" key="7">
    <source>
        <dbReference type="SAM" id="Phobius"/>
    </source>
</evidence>
<evidence type="ECO:0000313" key="10">
    <source>
        <dbReference type="Proteomes" id="UP000237105"/>
    </source>
</evidence>
<evidence type="ECO:0000259" key="8">
    <source>
        <dbReference type="Pfam" id="PF25079"/>
    </source>
</evidence>
<dbReference type="PANTHER" id="PTHR31673">
    <property type="entry name" value="PROTEIN COBRA"/>
    <property type="match status" value="1"/>
</dbReference>
<evidence type="ECO:0000256" key="5">
    <source>
        <dbReference type="ARBA" id="ARBA00023180"/>
    </source>
</evidence>
<dbReference type="GO" id="GO:0098552">
    <property type="term" value="C:side of membrane"/>
    <property type="evidence" value="ECO:0007669"/>
    <property type="project" value="UniProtKB-KW"/>
</dbReference>
<keyword evidence="7" id="KW-0812">Transmembrane</keyword>
<dbReference type="GO" id="GO:0052324">
    <property type="term" value="P:plant-type cell wall cellulose biosynthetic process"/>
    <property type="evidence" value="ECO:0007669"/>
    <property type="project" value="TreeGrafter"/>
</dbReference>
<feature type="transmembrane region" description="Helical" evidence="7">
    <location>
        <begin position="56"/>
        <end position="75"/>
    </location>
</feature>
<feature type="domain" description="COBRA C-terminal" evidence="8">
    <location>
        <begin position="6"/>
        <end position="50"/>
    </location>
</feature>
<evidence type="ECO:0000256" key="1">
    <source>
        <dbReference type="ARBA" id="ARBA00004609"/>
    </source>
</evidence>
<comment type="caution">
    <text evidence="9">The sequence shown here is derived from an EMBL/GenBank/DDBJ whole genome shotgun (WGS) entry which is preliminary data.</text>
</comment>
<keyword evidence="5" id="KW-0325">Glycoprotein</keyword>
<dbReference type="InterPro" id="IPR056900">
    <property type="entry name" value="COB_C"/>
</dbReference>
<evidence type="ECO:0000256" key="4">
    <source>
        <dbReference type="ARBA" id="ARBA00022729"/>
    </source>
</evidence>
<keyword evidence="7" id="KW-1133">Transmembrane helix</keyword>
<comment type="subcellular location">
    <subcellularLocation>
        <location evidence="1">Cell membrane</location>
        <topology evidence="1">Lipid-anchor</topology>
        <topology evidence="1">GPI-anchor</topology>
    </subcellularLocation>
</comment>
<keyword evidence="6" id="KW-0449">Lipoprotein</keyword>
<name>A0A2P5BN26_PARAD</name>
<proteinExistence type="inferred from homology"/>
<organism evidence="9 10">
    <name type="scientific">Parasponia andersonii</name>
    <name type="common">Sponia andersonii</name>
    <dbReference type="NCBI Taxonomy" id="3476"/>
    <lineage>
        <taxon>Eukaryota</taxon>
        <taxon>Viridiplantae</taxon>
        <taxon>Streptophyta</taxon>
        <taxon>Embryophyta</taxon>
        <taxon>Tracheophyta</taxon>
        <taxon>Spermatophyta</taxon>
        <taxon>Magnoliopsida</taxon>
        <taxon>eudicotyledons</taxon>
        <taxon>Gunneridae</taxon>
        <taxon>Pentapetalae</taxon>
        <taxon>rosids</taxon>
        <taxon>fabids</taxon>
        <taxon>Rosales</taxon>
        <taxon>Cannabaceae</taxon>
        <taxon>Parasponia</taxon>
    </lineage>
</organism>
<keyword evidence="3" id="KW-0336">GPI-anchor</keyword>